<comment type="cofactor">
    <cofactor evidence="14">
        <name>Mg(2+)</name>
        <dbReference type="ChEBI" id="CHEBI:18420"/>
    </cofactor>
</comment>
<evidence type="ECO:0000256" key="2">
    <source>
        <dbReference type="ARBA" id="ARBA00008109"/>
    </source>
</evidence>
<evidence type="ECO:0000256" key="11">
    <source>
        <dbReference type="ARBA" id="ARBA00034036"/>
    </source>
</evidence>
<dbReference type="PRINTS" id="PR00119">
    <property type="entry name" value="CATATPASE"/>
</dbReference>
<dbReference type="Proteomes" id="UP000001514">
    <property type="component" value="Unassembled WGS sequence"/>
</dbReference>
<dbReference type="FunFam" id="3.40.50.1000:FF:000014">
    <property type="entry name" value="Phospholipid-transporting ATPase"/>
    <property type="match status" value="1"/>
</dbReference>
<dbReference type="InterPro" id="IPR023214">
    <property type="entry name" value="HAD_sf"/>
</dbReference>
<feature type="binding site" evidence="13">
    <location>
        <position position="733"/>
    </location>
    <ligand>
        <name>ATP</name>
        <dbReference type="ChEBI" id="CHEBI:30616"/>
    </ligand>
</feature>
<dbReference type="AlphaFoldDB" id="D8TF22"/>
<dbReference type="eggNOG" id="KOG0206">
    <property type="taxonomic scope" value="Eukaryota"/>
</dbReference>
<keyword evidence="9 15" id="KW-1133">Transmembrane helix</keyword>
<feature type="domain" description="P-type ATPase N-terminal" evidence="17">
    <location>
        <begin position="36"/>
        <end position="101"/>
    </location>
</feature>
<keyword evidence="3 15" id="KW-0812">Transmembrane</keyword>
<evidence type="ECO:0000256" key="1">
    <source>
        <dbReference type="ARBA" id="ARBA00004141"/>
    </source>
</evidence>
<feature type="binding site" evidence="13">
    <location>
        <position position="845"/>
    </location>
    <ligand>
        <name>ATP</name>
        <dbReference type="ChEBI" id="CHEBI:30616"/>
    </ligand>
</feature>
<evidence type="ECO:0000256" key="16">
    <source>
        <dbReference type="SAM" id="MobiDB-lite"/>
    </source>
</evidence>
<dbReference type="Gene3D" id="3.40.1110.10">
    <property type="entry name" value="Calcium-transporting ATPase, cytoplasmic domain N"/>
    <property type="match status" value="1"/>
</dbReference>
<evidence type="ECO:0000313" key="19">
    <source>
        <dbReference type="EMBL" id="EFJ04739.1"/>
    </source>
</evidence>
<dbReference type="GO" id="GO:0005524">
    <property type="term" value="F:ATP binding"/>
    <property type="evidence" value="ECO:0007669"/>
    <property type="project" value="UniProtKB-UniRule"/>
</dbReference>
<feature type="binding site" evidence="13">
    <location>
        <position position="652"/>
    </location>
    <ligand>
        <name>ATP</name>
        <dbReference type="ChEBI" id="CHEBI:30616"/>
    </ligand>
</feature>
<feature type="binding site" evidence="14">
    <location>
        <position position="869"/>
    </location>
    <ligand>
        <name>Mg(2+)</name>
        <dbReference type="ChEBI" id="CHEBI:18420"/>
    </ligand>
</feature>
<dbReference type="SUPFAM" id="SSF81665">
    <property type="entry name" value="Calcium ATPase, transmembrane domain M"/>
    <property type="match status" value="1"/>
</dbReference>
<dbReference type="InterPro" id="IPR032631">
    <property type="entry name" value="P-type_ATPase_N"/>
</dbReference>
<feature type="transmembrane region" description="Helical" evidence="15">
    <location>
        <begin position="1073"/>
        <end position="1092"/>
    </location>
</feature>
<dbReference type="EMBL" id="GL377757">
    <property type="protein sequence ID" value="EFJ04739.1"/>
    <property type="molecule type" value="Genomic_DNA"/>
</dbReference>
<dbReference type="InterPro" id="IPR036412">
    <property type="entry name" value="HAD-like_sf"/>
</dbReference>
<dbReference type="InterPro" id="IPR023298">
    <property type="entry name" value="ATPase_P-typ_TM_dom_sf"/>
</dbReference>
<dbReference type="Pfam" id="PF16212">
    <property type="entry name" value="PhoLip_ATPase_C"/>
    <property type="match status" value="1"/>
</dbReference>
<comment type="similarity">
    <text evidence="2 15">Belongs to the cation transport ATPase (P-type) (TC 3.A.3) family. Type IV subfamily.</text>
</comment>
<dbReference type="GO" id="GO:0045332">
    <property type="term" value="P:phospholipid translocation"/>
    <property type="evidence" value="ECO:0000318"/>
    <property type="project" value="GO_Central"/>
</dbReference>
<dbReference type="SUPFAM" id="SSF56784">
    <property type="entry name" value="HAD-like"/>
    <property type="match status" value="1"/>
</dbReference>
<dbReference type="FunFam" id="2.70.150.10:FF:000023">
    <property type="entry name" value="Phospholipid-transporting ATPase"/>
    <property type="match status" value="1"/>
</dbReference>
<keyword evidence="4 14" id="KW-0479">Metal-binding</keyword>
<evidence type="ECO:0000256" key="12">
    <source>
        <dbReference type="PIRSR" id="PIRSR606539-1"/>
    </source>
</evidence>
<comment type="subcellular location">
    <subcellularLocation>
        <location evidence="1 15">Membrane</location>
        <topology evidence="1 15">Multi-pass membrane protein</topology>
    </subcellularLocation>
</comment>
<dbReference type="OMA" id="DVNPGKI"/>
<dbReference type="SUPFAM" id="SSF81660">
    <property type="entry name" value="Metal cation-transporting ATPase, ATP-binding domain N"/>
    <property type="match status" value="1"/>
</dbReference>
<feature type="binding site" evidence="13">
    <location>
        <position position="548"/>
    </location>
    <ligand>
        <name>ATP</name>
        <dbReference type="ChEBI" id="CHEBI:30616"/>
    </ligand>
</feature>
<feature type="binding site" evidence="13">
    <location>
        <position position="595"/>
    </location>
    <ligand>
        <name>ATP</name>
        <dbReference type="ChEBI" id="CHEBI:30616"/>
    </ligand>
</feature>
<evidence type="ECO:0000256" key="5">
    <source>
        <dbReference type="ARBA" id="ARBA00022741"/>
    </source>
</evidence>
<dbReference type="PROSITE" id="PS00154">
    <property type="entry name" value="ATPASE_E1_E2"/>
    <property type="match status" value="1"/>
</dbReference>
<dbReference type="Gene3D" id="2.70.150.10">
    <property type="entry name" value="Calcium-transporting ATPase, cytoplasmic transduction domain A"/>
    <property type="match status" value="1"/>
</dbReference>
<feature type="binding site" evidence="13">
    <location>
        <position position="735"/>
    </location>
    <ligand>
        <name>ATP</name>
        <dbReference type="ChEBI" id="CHEBI:30616"/>
    </ligand>
</feature>
<evidence type="ECO:0000256" key="7">
    <source>
        <dbReference type="ARBA" id="ARBA00022842"/>
    </source>
</evidence>
<evidence type="ECO:0000256" key="13">
    <source>
        <dbReference type="PIRSR" id="PIRSR606539-2"/>
    </source>
</evidence>
<dbReference type="GO" id="GO:0016887">
    <property type="term" value="F:ATP hydrolysis activity"/>
    <property type="evidence" value="ECO:0007669"/>
    <property type="project" value="InterPro"/>
</dbReference>
<dbReference type="InterPro" id="IPR023299">
    <property type="entry name" value="ATPase_P-typ_cyto_dom_N"/>
</dbReference>
<dbReference type="InterPro" id="IPR018303">
    <property type="entry name" value="ATPase_P-typ_P_site"/>
</dbReference>
<feature type="binding site" evidence="13">
    <location>
        <position position="420"/>
    </location>
    <ligand>
        <name>ATP</name>
        <dbReference type="ChEBI" id="CHEBI:30616"/>
    </ligand>
</feature>
<feature type="binding site" evidence="13">
    <location>
        <position position="869"/>
    </location>
    <ligand>
        <name>ATP</name>
        <dbReference type="ChEBI" id="CHEBI:30616"/>
    </ligand>
</feature>
<sequence length="1184" mass="134559">MTGDRKRVRWSRLYSFCCGKPSAVKDFPPTGFSRVVYCNQPGKHKAGPLKYLSNYVSTTKYDVITFFPKALFEQFRRVANQYFLFAAVLSLTPLTPFSPGSLIAPLIFVMGISMLKEGLEDWRRHKQDKEVNSRLVLVNCGTGEFELREWQDVTVGDIVMVRKDHFFPADLFMLSTSYTDGICYVETMTLDGETNLKVKQSLEITVKIVDEEDIEKFDGIVRCEDPNNSLYTFIGTLDFDDHLSSLGPQQLLLRGSRLRNTDFIYGVVIFSGHDTKVMQNATDPPSKRSRIEKKMDYIIYILFSVLLLIAAVGSLFYGIVTKEQMPTWWYMSPDKAQVFYDPRRATAASFLHLVTALILYGYLIPISLYVSIEIVKTVQASFINWDWQMFHEESNKTAQARTSNLNEELGQVHTILSDKTGTLTCNSMNFLKCSISGTPYGRGVTEVEKSIARRLSKEQWESEDIQESCSEDDNNKKFCLSSEKVQTNAPTIKGFNFKDERLMEGNWIYEPNPHSIRLFFQLLAVCHSAIAEEDDDNEIHYEAESPDENAFVIAAREFGFIFFKRNQSSVMVWEPDIDLDTKLEREYQILNLLEFNSTRKRMSVVAKGEDGQIILFCKGADSVIFERLGVNGRQYEEATRAHLGKYAEAGLRTLVLAYRKIEETEYIRWNETFQNAKITVGIERELLLNNASDELEKDLVLLGATAVEDKLQKGVPECIEILAQAGLKIWVLTGDKLETAINIGYACNLIRQGMKQIIIAPELLNISSVDAPREMEEVAKDKVQELIMSGLQDVDSEKSLNTVFALIIDGKSLTYALSEDLKLSLLKLAIKCASVICCRVSPLQKALVARLVKQGTGKITLAIGDGANDVGMIQEAHIGVGISGVEGMQAVMASDFAIAQFSFLERLLIVHGHWCYKRISSMICYFFYKNMTFGLTLFYYEAYTCYSGQTVYNDWTMSLFNVIFTSIPALVLGIFEQDVSARGCLQFPALYQQGPKNILFNWSQVFAWFTNSIYSSLITYYFTWNIYKLHSFRKDGKTPSLDAFGTSMYTCIIWIVSLQMVLTTNHFSWIQHLGIWGSIFLWYLFLIVYGFLCTSISTTGYKVFVEVMLPSPVYWLATILIPPISLFPYFTILAAQRSLRPMDNHIVQEIRRKQDSFLHPASRSTSKKTSVSSRETSLQTAETS</sequence>
<evidence type="ECO:0000256" key="14">
    <source>
        <dbReference type="PIRSR" id="PIRSR606539-3"/>
    </source>
</evidence>
<accession>D8TF22</accession>
<feature type="binding site" evidence="13">
    <location>
        <position position="839"/>
    </location>
    <ligand>
        <name>ATP</name>
        <dbReference type="ChEBI" id="CHEBI:30616"/>
    </ligand>
</feature>
<feature type="binding site" evidence="13">
    <location>
        <position position="418"/>
    </location>
    <ligand>
        <name>ATP</name>
        <dbReference type="ChEBI" id="CHEBI:30616"/>
    </ligand>
</feature>
<dbReference type="Pfam" id="PF16209">
    <property type="entry name" value="PhoLip_ATPase_N"/>
    <property type="match status" value="1"/>
</dbReference>
<dbReference type="SUPFAM" id="SSF81653">
    <property type="entry name" value="Calcium ATPase, transduction domain A"/>
    <property type="match status" value="1"/>
</dbReference>
<feature type="binding site" evidence="13">
    <location>
        <position position="419"/>
    </location>
    <ligand>
        <name>ATP</name>
        <dbReference type="ChEBI" id="CHEBI:30616"/>
    </ligand>
</feature>
<evidence type="ECO:0000256" key="9">
    <source>
        <dbReference type="ARBA" id="ARBA00022989"/>
    </source>
</evidence>
<dbReference type="GO" id="GO:0140326">
    <property type="term" value="F:ATPase-coupled intramembrane lipid transporter activity"/>
    <property type="evidence" value="ECO:0000318"/>
    <property type="project" value="GO_Central"/>
</dbReference>
<evidence type="ECO:0000259" key="17">
    <source>
        <dbReference type="Pfam" id="PF16209"/>
    </source>
</evidence>
<dbReference type="KEGG" id="smo:SELMODRAFT_138337"/>
<feature type="binding site" evidence="14">
    <location>
        <position position="420"/>
    </location>
    <ligand>
        <name>Mg(2+)</name>
        <dbReference type="ChEBI" id="CHEBI:18420"/>
    </ligand>
</feature>
<dbReference type="InterPro" id="IPR032630">
    <property type="entry name" value="P_typ_ATPase_c"/>
</dbReference>
<evidence type="ECO:0000256" key="4">
    <source>
        <dbReference type="ARBA" id="ARBA00022723"/>
    </source>
</evidence>
<dbReference type="EC" id="7.6.2.1" evidence="15"/>
<feature type="binding site" evidence="13">
    <location>
        <position position="618"/>
    </location>
    <ligand>
        <name>ATP</name>
        <dbReference type="ChEBI" id="CHEBI:30616"/>
    </ligand>
</feature>
<keyword evidence="5 13" id="KW-0547">Nucleotide-binding</keyword>
<dbReference type="Gene3D" id="3.40.50.1000">
    <property type="entry name" value="HAD superfamily/HAD-like"/>
    <property type="match status" value="1"/>
</dbReference>
<feature type="binding site" evidence="13">
    <location>
        <position position="868"/>
    </location>
    <ligand>
        <name>ATP</name>
        <dbReference type="ChEBI" id="CHEBI:30616"/>
    </ligand>
</feature>
<dbReference type="InParanoid" id="D8TF22"/>
<comment type="catalytic activity">
    <reaction evidence="11 15">
        <text>ATP + H2O + phospholipidSide 1 = ADP + phosphate + phospholipidSide 2.</text>
        <dbReference type="EC" id="7.6.2.1"/>
    </reaction>
</comment>
<evidence type="ECO:0000259" key="18">
    <source>
        <dbReference type="Pfam" id="PF16212"/>
    </source>
</evidence>
<feature type="transmembrane region" description="Helical" evidence="15">
    <location>
        <begin position="297"/>
        <end position="320"/>
    </location>
</feature>
<evidence type="ECO:0000256" key="10">
    <source>
        <dbReference type="ARBA" id="ARBA00023136"/>
    </source>
</evidence>
<dbReference type="InterPro" id="IPR001757">
    <property type="entry name" value="P_typ_ATPase"/>
</dbReference>
<dbReference type="PANTHER" id="PTHR24092">
    <property type="entry name" value="PROBABLE PHOSPHOLIPID-TRANSPORTING ATPASE"/>
    <property type="match status" value="1"/>
</dbReference>
<dbReference type="NCBIfam" id="TIGR01494">
    <property type="entry name" value="ATPase_P-type"/>
    <property type="match status" value="1"/>
</dbReference>
<dbReference type="SFLD" id="SFLDS00003">
    <property type="entry name" value="Haloacid_Dehalogenase"/>
    <property type="match status" value="1"/>
</dbReference>
<evidence type="ECO:0000256" key="8">
    <source>
        <dbReference type="ARBA" id="ARBA00022967"/>
    </source>
</evidence>
<dbReference type="CDD" id="cd02073">
    <property type="entry name" value="P-type_ATPase_APLT_Dnf-like"/>
    <property type="match status" value="1"/>
</dbReference>
<feature type="binding site" evidence="14">
    <location>
        <position position="418"/>
    </location>
    <ligand>
        <name>Mg(2+)</name>
        <dbReference type="ChEBI" id="CHEBI:18420"/>
    </ligand>
</feature>
<dbReference type="InterPro" id="IPR008250">
    <property type="entry name" value="ATPase_P-typ_transduc_dom_A_sf"/>
</dbReference>
<dbReference type="SFLD" id="SFLDF00027">
    <property type="entry name" value="p-type_atpase"/>
    <property type="match status" value="1"/>
</dbReference>
<keyword evidence="20" id="KW-1185">Reference proteome</keyword>
<dbReference type="PANTHER" id="PTHR24092:SF150">
    <property type="entry name" value="PHOSPHOLIPID-TRANSPORTING ATPASE"/>
    <property type="match status" value="1"/>
</dbReference>
<evidence type="ECO:0000256" key="15">
    <source>
        <dbReference type="RuleBase" id="RU362033"/>
    </source>
</evidence>
<dbReference type="InterPro" id="IPR044492">
    <property type="entry name" value="P_typ_ATPase_HD_dom"/>
</dbReference>
<dbReference type="Pfam" id="PF13246">
    <property type="entry name" value="Cation_ATPase"/>
    <property type="match status" value="1"/>
</dbReference>
<reference evidence="19 20" key="1">
    <citation type="journal article" date="2011" name="Science">
        <title>The Selaginella genome identifies genetic changes associated with the evolution of vascular plants.</title>
        <authorList>
            <person name="Banks J.A."/>
            <person name="Nishiyama T."/>
            <person name="Hasebe M."/>
            <person name="Bowman J.L."/>
            <person name="Gribskov M."/>
            <person name="dePamphilis C."/>
            <person name="Albert V.A."/>
            <person name="Aono N."/>
            <person name="Aoyama T."/>
            <person name="Ambrose B.A."/>
            <person name="Ashton N.W."/>
            <person name="Axtell M.J."/>
            <person name="Barker E."/>
            <person name="Barker M.S."/>
            <person name="Bennetzen J.L."/>
            <person name="Bonawitz N.D."/>
            <person name="Chapple C."/>
            <person name="Cheng C."/>
            <person name="Correa L.G."/>
            <person name="Dacre M."/>
            <person name="DeBarry J."/>
            <person name="Dreyer I."/>
            <person name="Elias M."/>
            <person name="Engstrom E.M."/>
            <person name="Estelle M."/>
            <person name="Feng L."/>
            <person name="Finet C."/>
            <person name="Floyd S.K."/>
            <person name="Frommer W.B."/>
            <person name="Fujita T."/>
            <person name="Gramzow L."/>
            <person name="Gutensohn M."/>
            <person name="Harholt J."/>
            <person name="Hattori M."/>
            <person name="Heyl A."/>
            <person name="Hirai T."/>
            <person name="Hiwatashi Y."/>
            <person name="Ishikawa M."/>
            <person name="Iwata M."/>
            <person name="Karol K.G."/>
            <person name="Koehler B."/>
            <person name="Kolukisaoglu U."/>
            <person name="Kubo M."/>
            <person name="Kurata T."/>
            <person name="Lalonde S."/>
            <person name="Li K."/>
            <person name="Li Y."/>
            <person name="Litt A."/>
            <person name="Lyons E."/>
            <person name="Manning G."/>
            <person name="Maruyama T."/>
            <person name="Michael T.P."/>
            <person name="Mikami K."/>
            <person name="Miyazaki S."/>
            <person name="Morinaga S."/>
            <person name="Murata T."/>
            <person name="Mueller-Roeber B."/>
            <person name="Nelson D.R."/>
            <person name="Obara M."/>
            <person name="Oguri Y."/>
            <person name="Olmstead R.G."/>
            <person name="Onodera N."/>
            <person name="Petersen B.L."/>
            <person name="Pils B."/>
            <person name="Prigge M."/>
            <person name="Rensing S.A."/>
            <person name="Riano-Pachon D.M."/>
            <person name="Roberts A.W."/>
            <person name="Sato Y."/>
            <person name="Scheller H.V."/>
            <person name="Schulz B."/>
            <person name="Schulz C."/>
            <person name="Shakirov E.V."/>
            <person name="Shibagaki N."/>
            <person name="Shinohara N."/>
            <person name="Shippen D.E."/>
            <person name="Soerensen I."/>
            <person name="Sotooka R."/>
            <person name="Sugimoto N."/>
            <person name="Sugita M."/>
            <person name="Sumikawa N."/>
            <person name="Tanurdzic M."/>
            <person name="Theissen G."/>
            <person name="Ulvskov P."/>
            <person name="Wakazuki S."/>
            <person name="Weng J.K."/>
            <person name="Willats W.W."/>
            <person name="Wipf D."/>
            <person name="Wolf P.G."/>
            <person name="Yang L."/>
            <person name="Zimmer A.D."/>
            <person name="Zhu Q."/>
            <person name="Mitros T."/>
            <person name="Hellsten U."/>
            <person name="Loque D."/>
            <person name="Otillar R."/>
            <person name="Salamov A."/>
            <person name="Schmutz J."/>
            <person name="Shapiro H."/>
            <person name="Lindquist E."/>
            <person name="Lucas S."/>
            <person name="Rokhsar D."/>
            <person name="Grigoriev I.V."/>
        </authorList>
    </citation>
    <scope>NUCLEOTIDE SEQUENCE [LARGE SCALE GENOMIC DNA]</scope>
</reference>
<feature type="domain" description="P-type ATPase C-terminal" evidence="18">
    <location>
        <begin position="891"/>
        <end position="1141"/>
    </location>
</feature>
<protein>
    <recommendedName>
        <fullName evidence="15">Phospholipid-transporting ATPase</fullName>
        <ecNumber evidence="15">7.6.2.1</ecNumber>
    </recommendedName>
</protein>
<dbReference type="Gramene" id="EFJ04739">
    <property type="protein sequence ID" value="EFJ04739"/>
    <property type="gene ID" value="SELMODRAFT_138337"/>
</dbReference>
<feature type="region of interest" description="Disordered" evidence="16">
    <location>
        <begin position="1158"/>
        <end position="1184"/>
    </location>
</feature>
<dbReference type="STRING" id="88036.D8TF22"/>
<feature type="binding site" evidence="13">
    <location>
        <position position="734"/>
    </location>
    <ligand>
        <name>ATP</name>
        <dbReference type="ChEBI" id="CHEBI:30616"/>
    </ligand>
</feature>
<proteinExistence type="inferred from homology"/>
<evidence type="ECO:0000256" key="3">
    <source>
        <dbReference type="ARBA" id="ARBA00022692"/>
    </source>
</evidence>
<dbReference type="GO" id="GO:0005886">
    <property type="term" value="C:plasma membrane"/>
    <property type="evidence" value="ECO:0000318"/>
    <property type="project" value="GO_Central"/>
</dbReference>
<gene>
    <name evidence="19" type="ORF">SELMODRAFT_138337</name>
</gene>
<evidence type="ECO:0000313" key="20">
    <source>
        <dbReference type="Proteomes" id="UP000001514"/>
    </source>
</evidence>
<name>D8TF22_SELML</name>
<feature type="transmembrane region" description="Helical" evidence="15">
    <location>
        <begin position="350"/>
        <end position="372"/>
    </location>
</feature>
<dbReference type="GO" id="GO:0000287">
    <property type="term" value="F:magnesium ion binding"/>
    <property type="evidence" value="ECO:0007669"/>
    <property type="project" value="UniProtKB-UniRule"/>
</dbReference>
<feature type="active site" description="4-aspartylphosphate intermediate" evidence="12">
    <location>
        <position position="418"/>
    </location>
</feature>
<keyword evidence="10 15" id="KW-0472">Membrane</keyword>
<keyword evidence="7 14" id="KW-0460">Magnesium</keyword>
<dbReference type="HOGENOM" id="CLU_000846_5_2_1"/>
<feature type="transmembrane region" description="Helical" evidence="15">
    <location>
        <begin position="78"/>
        <end position="96"/>
    </location>
</feature>
<feature type="transmembrane region" description="Helical" evidence="15">
    <location>
        <begin position="1043"/>
        <end position="1061"/>
    </location>
</feature>
<dbReference type="NCBIfam" id="TIGR01652">
    <property type="entry name" value="ATPase-Plipid"/>
    <property type="match status" value="1"/>
</dbReference>
<feature type="compositionally biased region" description="Low complexity" evidence="16">
    <location>
        <begin position="1162"/>
        <end position="1177"/>
    </location>
</feature>
<feature type="transmembrane region" description="Helical" evidence="15">
    <location>
        <begin position="1112"/>
        <end position="1135"/>
    </location>
</feature>
<evidence type="ECO:0000256" key="6">
    <source>
        <dbReference type="ARBA" id="ARBA00022840"/>
    </source>
</evidence>
<feature type="transmembrane region" description="Helical" evidence="15">
    <location>
        <begin position="955"/>
        <end position="975"/>
    </location>
</feature>
<feature type="transmembrane region" description="Helical" evidence="15">
    <location>
        <begin position="1005"/>
        <end position="1023"/>
    </location>
</feature>
<organism evidence="20">
    <name type="scientific">Selaginella moellendorffii</name>
    <name type="common">Spikemoss</name>
    <dbReference type="NCBI Taxonomy" id="88036"/>
    <lineage>
        <taxon>Eukaryota</taxon>
        <taxon>Viridiplantae</taxon>
        <taxon>Streptophyta</taxon>
        <taxon>Embryophyta</taxon>
        <taxon>Tracheophyta</taxon>
        <taxon>Lycopodiopsida</taxon>
        <taxon>Selaginellales</taxon>
        <taxon>Selaginellaceae</taxon>
        <taxon>Selaginella</taxon>
    </lineage>
</organism>
<dbReference type="SFLD" id="SFLDG00002">
    <property type="entry name" value="C1.7:_P-type_atpase_like"/>
    <property type="match status" value="1"/>
</dbReference>
<feature type="binding site" evidence="14">
    <location>
        <position position="865"/>
    </location>
    <ligand>
        <name>Mg(2+)</name>
        <dbReference type="ChEBI" id="CHEBI:18420"/>
    </ligand>
</feature>
<dbReference type="InterPro" id="IPR006539">
    <property type="entry name" value="P-type_ATPase_IV"/>
</dbReference>
<feature type="transmembrane region" description="Helical" evidence="15">
    <location>
        <begin position="926"/>
        <end position="943"/>
    </location>
</feature>
<keyword evidence="8 15" id="KW-1278">Translocase</keyword>
<keyword evidence="6 13" id="KW-0067">ATP-binding</keyword>